<evidence type="ECO:0000256" key="3">
    <source>
        <dbReference type="ARBA" id="ARBA00022827"/>
    </source>
</evidence>
<dbReference type="PRINTS" id="PR00420">
    <property type="entry name" value="RNGMNOXGNASE"/>
</dbReference>
<keyword evidence="2" id="KW-0285">Flavoprotein</keyword>
<dbReference type="SUPFAM" id="SSF51905">
    <property type="entry name" value="FAD/NAD(P)-binding domain"/>
    <property type="match status" value="1"/>
</dbReference>
<proteinExistence type="inferred from homology"/>
<dbReference type="InterPro" id="IPR050562">
    <property type="entry name" value="FAD_mOase_fung"/>
</dbReference>
<dbReference type="InterPro" id="IPR002938">
    <property type="entry name" value="FAD-bd"/>
</dbReference>
<dbReference type="GO" id="GO:0071949">
    <property type="term" value="F:FAD binding"/>
    <property type="evidence" value="ECO:0007669"/>
    <property type="project" value="InterPro"/>
</dbReference>
<comment type="caution">
    <text evidence="6">The sequence shown here is derived from an EMBL/GenBank/DDBJ whole genome shotgun (WGS) entry which is preliminary data.</text>
</comment>
<reference evidence="6" key="1">
    <citation type="journal article" date="2020" name="Fungal Divers.">
        <title>Resolving the Mortierellaceae phylogeny through synthesis of multi-gene phylogenetics and phylogenomics.</title>
        <authorList>
            <person name="Vandepol N."/>
            <person name="Liber J."/>
            <person name="Desiro A."/>
            <person name="Na H."/>
            <person name="Kennedy M."/>
            <person name="Barry K."/>
            <person name="Grigoriev I.V."/>
            <person name="Miller A.N."/>
            <person name="O'Donnell K."/>
            <person name="Stajich J.E."/>
            <person name="Bonito G."/>
        </authorList>
    </citation>
    <scope>NUCLEOTIDE SEQUENCE</scope>
    <source>
        <strain evidence="6">NVP60</strain>
    </source>
</reference>
<dbReference type="Gene3D" id="3.50.50.60">
    <property type="entry name" value="FAD/NAD(P)-binding domain"/>
    <property type="match status" value="1"/>
</dbReference>
<evidence type="ECO:0000313" key="7">
    <source>
        <dbReference type="Proteomes" id="UP000823405"/>
    </source>
</evidence>
<dbReference type="PANTHER" id="PTHR47356:SF2">
    <property type="entry name" value="FAD-BINDING DOMAIN-CONTAINING PROTEIN-RELATED"/>
    <property type="match status" value="1"/>
</dbReference>
<keyword evidence="3" id="KW-0274">FAD</keyword>
<dbReference type="OrthoDB" id="655030at2759"/>
<comment type="similarity">
    <text evidence="1">Belongs to the paxM FAD-dependent monooxygenase family.</text>
</comment>
<evidence type="ECO:0000259" key="5">
    <source>
        <dbReference type="Pfam" id="PF01494"/>
    </source>
</evidence>
<dbReference type="EMBL" id="JAAAIN010001650">
    <property type="protein sequence ID" value="KAG0301266.1"/>
    <property type="molecule type" value="Genomic_DNA"/>
</dbReference>
<keyword evidence="4" id="KW-0560">Oxidoreductase</keyword>
<dbReference type="AlphaFoldDB" id="A0A9P6QUA4"/>
<evidence type="ECO:0000256" key="1">
    <source>
        <dbReference type="ARBA" id="ARBA00007992"/>
    </source>
</evidence>
<dbReference type="GO" id="GO:0004497">
    <property type="term" value="F:monooxygenase activity"/>
    <property type="evidence" value="ECO:0007669"/>
    <property type="project" value="InterPro"/>
</dbReference>
<keyword evidence="7" id="KW-1185">Reference proteome</keyword>
<dbReference type="Proteomes" id="UP000823405">
    <property type="component" value="Unassembled WGS sequence"/>
</dbReference>
<organism evidence="6 7">
    <name type="scientific">Linnemannia gamsii</name>
    <dbReference type="NCBI Taxonomy" id="64522"/>
    <lineage>
        <taxon>Eukaryota</taxon>
        <taxon>Fungi</taxon>
        <taxon>Fungi incertae sedis</taxon>
        <taxon>Mucoromycota</taxon>
        <taxon>Mortierellomycotina</taxon>
        <taxon>Mortierellomycetes</taxon>
        <taxon>Mortierellales</taxon>
        <taxon>Mortierellaceae</taxon>
        <taxon>Linnemannia</taxon>
    </lineage>
</organism>
<sequence length="342" mass="38308">MTNTANKPTVLIVGAGLRGLMLGALLEKSGVPYTIFERATTVKHLGSAMSIGPTLLPIFQQMGIYDDILVAGKYMTHVETFNEALDTVRKNDYRPIEEFTGYGHYIIARPVYYDIILKLVPAHKIHFGKRVLSVTEKDDKVTVHLSTGESHEGDIVVGADGAYSAIRERLYEQLKGKGELPEEDMEDLPFSCYCLIGQTKVLDPEEFPIVKEPICQFRGIMGTEKPFTWGVMTTSQNTICWSNIQYLQQSTSKAAMAKKKMQDNETTEWGSDPAQAMCDETRDFPVQLDDGKKRTMGDLYDLTPKELISKVALEEKVFKTWYHGRIVLMGDACHKLNPSGGH</sequence>
<gene>
    <name evidence="6" type="ORF">BGZ97_002852</name>
</gene>
<evidence type="ECO:0000256" key="4">
    <source>
        <dbReference type="ARBA" id="ARBA00023002"/>
    </source>
</evidence>
<feature type="non-terminal residue" evidence="6">
    <location>
        <position position="1"/>
    </location>
</feature>
<evidence type="ECO:0000256" key="2">
    <source>
        <dbReference type="ARBA" id="ARBA00022630"/>
    </source>
</evidence>
<dbReference type="InterPro" id="IPR036188">
    <property type="entry name" value="FAD/NAD-bd_sf"/>
</dbReference>
<evidence type="ECO:0000313" key="6">
    <source>
        <dbReference type="EMBL" id="KAG0301266.1"/>
    </source>
</evidence>
<dbReference type="PANTHER" id="PTHR47356">
    <property type="entry name" value="FAD-DEPENDENT MONOOXYGENASE ASQG-RELATED"/>
    <property type="match status" value="1"/>
</dbReference>
<accession>A0A9P6QUA4</accession>
<dbReference type="Pfam" id="PF01494">
    <property type="entry name" value="FAD_binding_3"/>
    <property type="match status" value="1"/>
</dbReference>
<name>A0A9P6QUA4_9FUNG</name>
<protein>
    <recommendedName>
        <fullName evidence="5">FAD-binding domain-containing protein</fullName>
    </recommendedName>
</protein>
<feature type="domain" description="FAD-binding" evidence="5">
    <location>
        <begin position="9"/>
        <end position="183"/>
    </location>
</feature>